<organism evidence="5 6">
    <name type="scientific">Polarella glacialis</name>
    <name type="common">Dinoflagellate</name>
    <dbReference type="NCBI Taxonomy" id="89957"/>
    <lineage>
        <taxon>Eukaryota</taxon>
        <taxon>Sar</taxon>
        <taxon>Alveolata</taxon>
        <taxon>Dinophyceae</taxon>
        <taxon>Suessiales</taxon>
        <taxon>Suessiaceae</taxon>
        <taxon>Polarella</taxon>
    </lineage>
</organism>
<gene>
    <name evidence="5" type="ORF">PGLA1383_LOCUS26824</name>
</gene>
<dbReference type="SUPFAM" id="SSF56808">
    <property type="entry name" value="Ribosomal protein L1"/>
    <property type="match status" value="1"/>
</dbReference>
<dbReference type="GO" id="GO:0003723">
    <property type="term" value="F:RNA binding"/>
    <property type="evidence" value="ECO:0007669"/>
    <property type="project" value="InterPro"/>
</dbReference>
<dbReference type="Pfam" id="PF00687">
    <property type="entry name" value="Ribosomal_L1"/>
    <property type="match status" value="1"/>
</dbReference>
<evidence type="ECO:0000256" key="3">
    <source>
        <dbReference type="ARBA" id="ARBA00023274"/>
    </source>
</evidence>
<dbReference type="EMBL" id="CAJNNV010024221">
    <property type="protein sequence ID" value="CAE8609000.1"/>
    <property type="molecule type" value="Genomic_DNA"/>
</dbReference>
<dbReference type="InterPro" id="IPR028364">
    <property type="entry name" value="Ribosomal_uL1/biogenesis"/>
</dbReference>
<comment type="caution">
    <text evidence="5">The sequence shown here is derived from an EMBL/GenBank/DDBJ whole genome shotgun (WGS) entry which is preliminary data.</text>
</comment>
<dbReference type="InterPro" id="IPR016095">
    <property type="entry name" value="Ribosomal_uL1_3-a/b-sand"/>
</dbReference>
<dbReference type="AlphaFoldDB" id="A0A813F6X3"/>
<dbReference type="PANTHER" id="PTHR23105">
    <property type="entry name" value="RIBOSOMAL PROTEIN L7AE FAMILY MEMBER"/>
    <property type="match status" value="1"/>
</dbReference>
<dbReference type="FunFam" id="3.30.190.20:FF:000006">
    <property type="entry name" value="Ribosomal protein"/>
    <property type="match status" value="1"/>
</dbReference>
<dbReference type="GO" id="GO:0005840">
    <property type="term" value="C:ribosome"/>
    <property type="evidence" value="ECO:0007669"/>
    <property type="project" value="UniProtKB-KW"/>
</dbReference>
<dbReference type="OrthoDB" id="2449818at2759"/>
<sequence>MEEGLGQVPPEAAVTGAIVSLYKEELEPKSSHVLWMVHRLFGQKLDLAELREVARCTPGLQMQVYPSTANRKKFGVFLTQPPSSFRGFPSLDNWASEGLIQEKPRKFLETVELQIGLKDYDTQRDKRFAGTIKLPHVPRPRMKICVLGDAVHCEAAQRSGIPFKSVEDLKKLNKNKKMVKKLALSFDAFLASQVLIPQIPRLLGPGLNKAGKFPGLIQHTDNLENKVNELRSNVKFQLKKVLCMGVAVGNVGMTPDELRMNCLMAINFLVSLLKKNWNNIKRLHLKSTMGKPYTVYG</sequence>
<evidence type="ECO:0000256" key="2">
    <source>
        <dbReference type="ARBA" id="ARBA00022980"/>
    </source>
</evidence>
<dbReference type="InterPro" id="IPR050257">
    <property type="entry name" value="eL8/uL1-like"/>
</dbReference>
<dbReference type="Proteomes" id="UP000654075">
    <property type="component" value="Unassembled WGS sequence"/>
</dbReference>
<evidence type="ECO:0000313" key="6">
    <source>
        <dbReference type="Proteomes" id="UP000654075"/>
    </source>
</evidence>
<comment type="similarity">
    <text evidence="1 4">Belongs to the universal ribosomal protein uL1 family.</text>
</comment>
<dbReference type="GO" id="GO:1990904">
    <property type="term" value="C:ribonucleoprotein complex"/>
    <property type="evidence" value="ECO:0007669"/>
    <property type="project" value="UniProtKB-KW"/>
</dbReference>
<keyword evidence="6" id="KW-1185">Reference proteome</keyword>
<dbReference type="InterPro" id="IPR023674">
    <property type="entry name" value="Ribosomal_uL1-like"/>
</dbReference>
<dbReference type="Gene3D" id="3.30.190.20">
    <property type="match status" value="1"/>
</dbReference>
<proteinExistence type="inferred from homology"/>
<keyword evidence="3 4" id="KW-0687">Ribonucleoprotein</keyword>
<dbReference type="PROSITE" id="PS01199">
    <property type="entry name" value="RIBOSOMAL_L1"/>
    <property type="match status" value="1"/>
</dbReference>
<dbReference type="CDD" id="cd00403">
    <property type="entry name" value="Ribosomal_L1"/>
    <property type="match status" value="1"/>
</dbReference>
<dbReference type="InterPro" id="IPR023673">
    <property type="entry name" value="Ribosomal_uL1_CS"/>
</dbReference>
<evidence type="ECO:0000256" key="4">
    <source>
        <dbReference type="RuleBase" id="RU000659"/>
    </source>
</evidence>
<keyword evidence="2 4" id="KW-0689">Ribosomal protein</keyword>
<dbReference type="FunFam" id="3.40.50.790:FF:000002">
    <property type="entry name" value="Ribosomal protein"/>
    <property type="match status" value="1"/>
</dbReference>
<protein>
    <recommendedName>
        <fullName evidence="4">Ribosomal protein</fullName>
    </recommendedName>
</protein>
<evidence type="ECO:0000256" key="1">
    <source>
        <dbReference type="ARBA" id="ARBA00010531"/>
    </source>
</evidence>
<dbReference type="Gene3D" id="3.40.50.790">
    <property type="match status" value="1"/>
</dbReference>
<accession>A0A813F6X3</accession>
<reference evidence="5" key="1">
    <citation type="submission" date="2021-02" db="EMBL/GenBank/DDBJ databases">
        <authorList>
            <person name="Dougan E. K."/>
            <person name="Rhodes N."/>
            <person name="Thang M."/>
            <person name="Chan C."/>
        </authorList>
    </citation>
    <scope>NUCLEOTIDE SEQUENCE</scope>
</reference>
<name>A0A813F6X3_POLGL</name>
<evidence type="ECO:0000313" key="5">
    <source>
        <dbReference type="EMBL" id="CAE8609000.1"/>
    </source>
</evidence>